<dbReference type="OrthoDB" id="2143914at2759"/>
<evidence type="ECO:0000313" key="10">
    <source>
        <dbReference type="Proteomes" id="UP000593562"/>
    </source>
</evidence>
<keyword evidence="2" id="KW-0677">Repeat</keyword>
<dbReference type="PANTHER" id="PTHR10641">
    <property type="entry name" value="MYB FAMILY TRANSCRIPTION FACTOR"/>
    <property type="match status" value="1"/>
</dbReference>
<dbReference type="Proteomes" id="UP000593562">
    <property type="component" value="Unassembled WGS sequence"/>
</dbReference>
<keyword evidence="6" id="KW-0539">Nucleus</keyword>
<accession>A0A7J7CLJ5</accession>
<evidence type="ECO:0000256" key="3">
    <source>
        <dbReference type="ARBA" id="ARBA00023015"/>
    </source>
</evidence>
<evidence type="ECO:0000256" key="1">
    <source>
        <dbReference type="ARBA" id="ARBA00004123"/>
    </source>
</evidence>
<feature type="domain" description="HTH myb-type" evidence="8">
    <location>
        <begin position="62"/>
        <end position="116"/>
    </location>
</feature>
<dbReference type="InParanoid" id="A0A7J7CLJ5"/>
<sequence>MRTPRFCDKTKVRKGTWTPEEDKRLSAFVTSNGCWNWRQLPKHAGLLRCGKSCRLRWMNYLRPNIRRGNYTKEEDETIITLHKSMGNRWSAIAAQLRGRTDNDIKNYWHSHLKKLVEDETITLAHATIQNSNHDELSNIETKQEEISHQVNNDLVKLETDQIIVENSSVIQLPSYEVSSMADANVGVEVPTSVDHLLLHQEEDRIVHDLQVLEMEPMSTPENSNNYLAAYLLDPSNVPQSPYFDVELLCPYNSNRQEQDDDELDFKNLSLW</sequence>
<evidence type="ECO:0000256" key="5">
    <source>
        <dbReference type="ARBA" id="ARBA00023163"/>
    </source>
</evidence>
<dbReference type="SMART" id="SM00717">
    <property type="entry name" value="SANT"/>
    <property type="match status" value="2"/>
</dbReference>
<evidence type="ECO:0000256" key="2">
    <source>
        <dbReference type="ARBA" id="ARBA00022737"/>
    </source>
</evidence>
<dbReference type="Gene3D" id="1.10.10.60">
    <property type="entry name" value="Homeodomain-like"/>
    <property type="match status" value="2"/>
</dbReference>
<dbReference type="Pfam" id="PF00249">
    <property type="entry name" value="Myb_DNA-binding"/>
    <property type="match status" value="2"/>
</dbReference>
<evidence type="ECO:0000313" key="9">
    <source>
        <dbReference type="EMBL" id="KAF5734924.1"/>
    </source>
</evidence>
<feature type="domain" description="Myb-like" evidence="7">
    <location>
        <begin position="9"/>
        <end position="61"/>
    </location>
</feature>
<dbReference type="SUPFAM" id="SSF46689">
    <property type="entry name" value="Homeodomain-like"/>
    <property type="match status" value="1"/>
</dbReference>
<dbReference type="PANTHER" id="PTHR10641:SF1418">
    <property type="entry name" value="MYB-RELATED TRANSCRIPTION FACTOR"/>
    <property type="match status" value="1"/>
</dbReference>
<protein>
    <submittedName>
        <fullName evidence="9">Myb-related protein Myb4-like</fullName>
    </submittedName>
</protein>
<evidence type="ECO:0000256" key="4">
    <source>
        <dbReference type="ARBA" id="ARBA00023125"/>
    </source>
</evidence>
<gene>
    <name evidence="9" type="ORF">HS088_TW15G00421</name>
</gene>
<dbReference type="EMBL" id="JAAARO010000015">
    <property type="protein sequence ID" value="KAF5734924.1"/>
    <property type="molecule type" value="Genomic_DNA"/>
</dbReference>
<proteinExistence type="predicted"/>
<dbReference type="InterPro" id="IPR017930">
    <property type="entry name" value="Myb_dom"/>
</dbReference>
<dbReference type="FunFam" id="1.10.10.60:FF:000015">
    <property type="entry name" value="Transcription factor RAX3"/>
    <property type="match status" value="1"/>
</dbReference>
<feature type="domain" description="HTH myb-type" evidence="8">
    <location>
        <begin position="9"/>
        <end position="61"/>
    </location>
</feature>
<dbReference type="InterPro" id="IPR001005">
    <property type="entry name" value="SANT/Myb"/>
</dbReference>
<dbReference type="AlphaFoldDB" id="A0A7J7CLJ5"/>
<dbReference type="PROSITE" id="PS50090">
    <property type="entry name" value="MYB_LIKE"/>
    <property type="match status" value="2"/>
</dbReference>
<dbReference type="GO" id="GO:0005634">
    <property type="term" value="C:nucleus"/>
    <property type="evidence" value="ECO:0007669"/>
    <property type="project" value="UniProtKB-SubCell"/>
</dbReference>
<evidence type="ECO:0000259" key="7">
    <source>
        <dbReference type="PROSITE" id="PS50090"/>
    </source>
</evidence>
<reference evidence="9 10" key="1">
    <citation type="journal article" date="2020" name="Nat. Commun.">
        <title>Genome of Tripterygium wilfordii and identification of cytochrome P450 involved in triptolide biosynthesis.</title>
        <authorList>
            <person name="Tu L."/>
            <person name="Su P."/>
            <person name="Zhang Z."/>
            <person name="Gao L."/>
            <person name="Wang J."/>
            <person name="Hu T."/>
            <person name="Zhou J."/>
            <person name="Zhang Y."/>
            <person name="Zhao Y."/>
            <person name="Liu Y."/>
            <person name="Song Y."/>
            <person name="Tong Y."/>
            <person name="Lu Y."/>
            <person name="Yang J."/>
            <person name="Xu C."/>
            <person name="Jia M."/>
            <person name="Peters R.J."/>
            <person name="Huang L."/>
            <person name="Gao W."/>
        </authorList>
    </citation>
    <scope>NUCLEOTIDE SEQUENCE [LARGE SCALE GENOMIC DNA]</scope>
    <source>
        <strain evidence="10">cv. XIE 37</strain>
        <tissue evidence="9">Leaf</tissue>
    </source>
</reference>
<dbReference type="InterPro" id="IPR009057">
    <property type="entry name" value="Homeodomain-like_sf"/>
</dbReference>
<comment type="caution">
    <text evidence="9">The sequence shown here is derived from an EMBL/GenBank/DDBJ whole genome shotgun (WGS) entry which is preliminary data.</text>
</comment>
<keyword evidence="10" id="KW-1185">Reference proteome</keyword>
<evidence type="ECO:0000256" key="6">
    <source>
        <dbReference type="ARBA" id="ARBA00023242"/>
    </source>
</evidence>
<organism evidence="9 10">
    <name type="scientific">Tripterygium wilfordii</name>
    <name type="common">Thunder God vine</name>
    <dbReference type="NCBI Taxonomy" id="458696"/>
    <lineage>
        <taxon>Eukaryota</taxon>
        <taxon>Viridiplantae</taxon>
        <taxon>Streptophyta</taxon>
        <taxon>Embryophyta</taxon>
        <taxon>Tracheophyta</taxon>
        <taxon>Spermatophyta</taxon>
        <taxon>Magnoliopsida</taxon>
        <taxon>eudicotyledons</taxon>
        <taxon>Gunneridae</taxon>
        <taxon>Pentapetalae</taxon>
        <taxon>rosids</taxon>
        <taxon>fabids</taxon>
        <taxon>Celastrales</taxon>
        <taxon>Celastraceae</taxon>
        <taxon>Tripterygium</taxon>
    </lineage>
</organism>
<feature type="domain" description="Myb-like" evidence="7">
    <location>
        <begin position="62"/>
        <end position="112"/>
    </location>
</feature>
<dbReference type="PROSITE" id="PS51294">
    <property type="entry name" value="HTH_MYB"/>
    <property type="match status" value="2"/>
</dbReference>
<dbReference type="GO" id="GO:0003677">
    <property type="term" value="F:DNA binding"/>
    <property type="evidence" value="ECO:0007669"/>
    <property type="project" value="UniProtKB-KW"/>
</dbReference>
<name>A0A7J7CLJ5_TRIWF</name>
<keyword evidence="4" id="KW-0238">DNA-binding</keyword>
<evidence type="ECO:0000259" key="8">
    <source>
        <dbReference type="PROSITE" id="PS51294"/>
    </source>
</evidence>
<keyword evidence="3" id="KW-0805">Transcription regulation</keyword>
<comment type="subcellular location">
    <subcellularLocation>
        <location evidence="1">Nucleus</location>
    </subcellularLocation>
</comment>
<dbReference type="InterPro" id="IPR015495">
    <property type="entry name" value="Myb_TF_plants"/>
</dbReference>
<dbReference type="CDD" id="cd00167">
    <property type="entry name" value="SANT"/>
    <property type="match status" value="2"/>
</dbReference>
<keyword evidence="5" id="KW-0804">Transcription</keyword>